<name>A0A6M3LYD0_9ZZZZ</name>
<protein>
    <submittedName>
        <fullName evidence="1">Uncharacterized protein</fullName>
    </submittedName>
</protein>
<proteinExistence type="predicted"/>
<evidence type="ECO:0000313" key="1">
    <source>
        <dbReference type="EMBL" id="QJA98664.1"/>
    </source>
</evidence>
<dbReference type="AlphaFoldDB" id="A0A6M3LYD0"/>
<gene>
    <name evidence="1" type="ORF">MM171A01651_0002</name>
</gene>
<accession>A0A6M3LYD0</accession>
<sequence>MEQHPLFTQYKRDWLHEVTGYSKGYLCRVATGKAAPSRAFIERVCFKLKKREAELFLPEAIATPPQSDTP</sequence>
<organism evidence="1">
    <name type="scientific">viral metagenome</name>
    <dbReference type="NCBI Taxonomy" id="1070528"/>
    <lineage>
        <taxon>unclassified sequences</taxon>
        <taxon>metagenomes</taxon>
        <taxon>organismal metagenomes</taxon>
    </lineage>
</organism>
<dbReference type="EMBL" id="MT143599">
    <property type="protein sequence ID" value="QJA98664.1"/>
    <property type="molecule type" value="Genomic_DNA"/>
</dbReference>
<reference evidence="1" key="1">
    <citation type="submission" date="2020-03" db="EMBL/GenBank/DDBJ databases">
        <title>The deep terrestrial virosphere.</title>
        <authorList>
            <person name="Holmfeldt K."/>
            <person name="Nilsson E."/>
            <person name="Simone D."/>
            <person name="Lopez-Fernandez M."/>
            <person name="Wu X."/>
            <person name="de Brujin I."/>
            <person name="Lundin D."/>
            <person name="Andersson A."/>
            <person name="Bertilsson S."/>
            <person name="Dopson M."/>
        </authorList>
    </citation>
    <scope>NUCLEOTIDE SEQUENCE</scope>
    <source>
        <strain evidence="1">MM171A01651</strain>
    </source>
</reference>